<dbReference type="Gene3D" id="3.40.50.970">
    <property type="match status" value="1"/>
</dbReference>
<dbReference type="InterPro" id="IPR023784">
    <property type="entry name" value="2oxoglutarate_DH_E1_bac"/>
</dbReference>
<dbReference type="Pfam" id="PF16870">
    <property type="entry name" value="OxoGdeHyase_C"/>
    <property type="match status" value="1"/>
</dbReference>
<keyword evidence="4 6" id="KW-0324">Glycolysis</keyword>
<dbReference type="SUPFAM" id="SSF52518">
    <property type="entry name" value="Thiamin diphosphate-binding fold (THDP-binding)"/>
    <property type="match status" value="2"/>
</dbReference>
<dbReference type="NCBIfam" id="TIGR00239">
    <property type="entry name" value="2oxo_dh_E1"/>
    <property type="match status" value="1"/>
</dbReference>
<dbReference type="RefSeq" id="WP_141191573.1">
    <property type="nucleotide sequence ID" value="NZ_JBHUMR010000017.1"/>
</dbReference>
<dbReference type="SMART" id="SM00861">
    <property type="entry name" value="Transket_pyr"/>
    <property type="match status" value="1"/>
</dbReference>
<comment type="similarity">
    <text evidence="6">Belongs to the alpha-ketoglutarate dehydrogenase family.</text>
</comment>
<comment type="subunit">
    <text evidence="6">Homodimer. Part of the 2-oxoglutarate dehydrogenase (OGDH) complex composed of E1 (2-oxoglutarate dehydrogenase), E2 (dihydrolipoamide succinyltransferase) and E3 (dihydrolipoamide dehydrogenase); the complex contains multiple copies of the three enzymatic components (E1, E2 and E3).</text>
</comment>
<evidence type="ECO:0000256" key="3">
    <source>
        <dbReference type="ARBA" id="ARBA00023052"/>
    </source>
</evidence>
<gene>
    <name evidence="6" type="primary">odhA</name>
    <name evidence="8" type="ORF">ACFSTF_14535</name>
</gene>
<dbReference type="InterPro" id="IPR042179">
    <property type="entry name" value="KGD_C_sf"/>
</dbReference>
<dbReference type="InterPro" id="IPR029061">
    <property type="entry name" value="THDP-binding"/>
</dbReference>
<feature type="domain" description="Transketolase-like pyrimidine-binding" evidence="7">
    <location>
        <begin position="596"/>
        <end position="792"/>
    </location>
</feature>
<comment type="catalytic activity">
    <reaction evidence="5 6">
        <text>N(6)-[(R)-lipoyl]-L-lysyl-[protein] + 2-oxoglutarate + H(+) = N(6)-[(R)-S(8)-succinyldihydrolipoyl]-L-lysyl-[protein] + CO2</text>
        <dbReference type="Rhea" id="RHEA:12188"/>
        <dbReference type="Rhea" id="RHEA-COMP:10474"/>
        <dbReference type="Rhea" id="RHEA-COMP:20092"/>
        <dbReference type="ChEBI" id="CHEBI:15378"/>
        <dbReference type="ChEBI" id="CHEBI:16526"/>
        <dbReference type="ChEBI" id="CHEBI:16810"/>
        <dbReference type="ChEBI" id="CHEBI:83099"/>
        <dbReference type="ChEBI" id="CHEBI:83120"/>
        <dbReference type="EC" id="1.2.4.2"/>
    </reaction>
</comment>
<dbReference type="NCBIfam" id="NF006914">
    <property type="entry name" value="PRK09404.1"/>
    <property type="match status" value="1"/>
</dbReference>
<protein>
    <recommendedName>
        <fullName evidence="6">2-oxoglutarate dehydrogenase E1 component</fullName>
        <ecNumber evidence="6">1.2.4.2</ecNumber>
    </recommendedName>
    <alternativeName>
        <fullName evidence="6">Alpha-ketoglutarate dehydrogenase</fullName>
    </alternativeName>
</protein>
<comment type="caution">
    <text evidence="8">The sequence shown here is derived from an EMBL/GenBank/DDBJ whole genome shotgun (WGS) entry which is preliminary data.</text>
</comment>
<organism evidence="8 9">
    <name type="scientific">Terrilactibacillus laevilacticus</name>
    <dbReference type="NCBI Taxonomy" id="1380157"/>
    <lineage>
        <taxon>Bacteria</taxon>
        <taxon>Bacillati</taxon>
        <taxon>Bacillota</taxon>
        <taxon>Bacilli</taxon>
        <taxon>Bacillales</taxon>
        <taxon>Bacillaceae</taxon>
        <taxon>Terrilactibacillus</taxon>
    </lineage>
</organism>
<dbReference type="InterPro" id="IPR001017">
    <property type="entry name" value="DH_E1"/>
</dbReference>
<dbReference type="Pfam" id="PF00676">
    <property type="entry name" value="E1_dh"/>
    <property type="match status" value="1"/>
</dbReference>
<dbReference type="Proteomes" id="UP001597458">
    <property type="component" value="Unassembled WGS sequence"/>
</dbReference>
<keyword evidence="9" id="KW-1185">Reference proteome</keyword>
<dbReference type="InterPro" id="IPR031717">
    <property type="entry name" value="ODO-1/KGD_C"/>
</dbReference>
<sequence length="945" mass="107948">MTSEKHINSNPWLSFSGPNLGYVLDKYEKFLKDKNSVDPHDRHFFEAYGRPGIGGFETAQRPESVMDHSISIEHVVSTVRLVENIRTYGHLIARINPLFDVNNIHSSPSFLNLEEYHLTIEDLQMIPAHYIWKDAPNSLKSANDVITFLKEKYSSTLAYEFNHVYEQEEREWLTNIVERDHLRLSLSDDEKVQLLERLTEIEEFERFLHKSFVGQKRFSIEGLDMLVPILDRLIGVSVNEGSKNVILGMAHRGRLNVLAHVLGKPYQKIFSEFVHSPNKEMIPSEGSKGINFGWTGDVKYHLGANRTIAEKGSAEVKVTLMNNPSHLEFIGPVVEGYTRAAQEEQVNKGQTHQNIQKSFAVLIHGDAAFPGEGVVAETLNLSRLKGYETGGTIHIIANNQLGFTTDPVDARSTKYASDLAKGFEIPIVHVNSDDPEACLKAADLAFQYRQRFHKDFLINLIGYRRFGHNEIDDPMTTQPLLYKKIQQHPTVRSIYAKVCEEAGLITQNAIQDMQKTLHDQFHKIYDDIKSRDEEKDFERLNLLPAKLPEVNTALPLKMLHELNRDLMDWPKSFHPYPKLERILTRRMKALSEQGVVDWGLAESLAFASILKDGRSLRFTGQDVGRGTFSHRHVVLKDSENGETYIPLQHLNEAKGSFQIFNSPLSETGVLGFEYGYDVFASKTLVIWEAQFGDFSNAAQVIFDQFIAAGRAKWGQKSGLVMLLPHGYEGQGPEHSSGRLERYLQLAAENNWTVANVTSSSQYFHVLRRQAFIKDHDSVRPLVIMTPKSLLRHVKAASKIEKFSMGGFHPVLEPDDAFYSVDHVERLVLCSGKIAIELETEREKNKEACVWLRIIRVEELYPFPAEEIEHLISRYPNLKELVWVQEEPKNMGAWQYIAPYLRECAPHHIDLKYIGRPRRSSPASGEPDIHKREQRRIIVETLKQSK</sequence>
<keyword evidence="3 6" id="KW-0786">Thiamine pyrophosphate</keyword>
<evidence type="ECO:0000256" key="6">
    <source>
        <dbReference type="HAMAP-Rule" id="MF_01169"/>
    </source>
</evidence>
<evidence type="ECO:0000256" key="5">
    <source>
        <dbReference type="ARBA" id="ARBA00051911"/>
    </source>
</evidence>
<dbReference type="PIRSF" id="PIRSF000157">
    <property type="entry name" value="Oxoglu_dh_E1"/>
    <property type="match status" value="1"/>
</dbReference>
<evidence type="ECO:0000259" key="7">
    <source>
        <dbReference type="SMART" id="SM00861"/>
    </source>
</evidence>
<evidence type="ECO:0000256" key="4">
    <source>
        <dbReference type="ARBA" id="ARBA00023152"/>
    </source>
</evidence>
<dbReference type="Gene3D" id="3.40.50.12470">
    <property type="match status" value="1"/>
</dbReference>
<reference evidence="9" key="1">
    <citation type="journal article" date="2019" name="Int. J. Syst. Evol. Microbiol.">
        <title>The Global Catalogue of Microorganisms (GCM) 10K type strain sequencing project: providing services to taxonomists for standard genome sequencing and annotation.</title>
        <authorList>
            <consortium name="The Broad Institute Genomics Platform"/>
            <consortium name="The Broad Institute Genome Sequencing Center for Infectious Disease"/>
            <person name="Wu L."/>
            <person name="Ma J."/>
        </authorList>
    </citation>
    <scope>NUCLEOTIDE SEQUENCE [LARGE SCALE GENOMIC DNA]</scope>
    <source>
        <strain evidence="9">TISTR 2241</strain>
    </source>
</reference>
<dbReference type="Pfam" id="PF02779">
    <property type="entry name" value="Transket_pyr"/>
    <property type="match status" value="1"/>
</dbReference>
<name>A0ABW5PUV2_9BACI</name>
<comment type="function">
    <text evidence="6">E1 component of the 2-oxoglutarate dehydrogenase (OGDH) complex which catalyzes the decarboxylation of 2-oxoglutarate, the first step in the conversion of 2-oxoglutarate to succinyl-CoA and CO(2).</text>
</comment>
<dbReference type="InterPro" id="IPR005475">
    <property type="entry name" value="Transketolase-like_Pyr-bd"/>
</dbReference>
<dbReference type="GO" id="GO:0004591">
    <property type="term" value="F:oxoglutarate dehydrogenase (succinyl-transferring) activity"/>
    <property type="evidence" value="ECO:0007669"/>
    <property type="project" value="UniProtKB-EC"/>
</dbReference>
<dbReference type="PANTHER" id="PTHR23152">
    <property type="entry name" value="2-OXOGLUTARATE DEHYDROGENASE"/>
    <property type="match status" value="1"/>
</dbReference>
<comment type="cofactor">
    <cofactor evidence="1 6">
        <name>thiamine diphosphate</name>
        <dbReference type="ChEBI" id="CHEBI:58937"/>
    </cofactor>
</comment>
<keyword evidence="2 6" id="KW-0560">Oxidoreductase</keyword>
<dbReference type="InterPro" id="IPR011603">
    <property type="entry name" value="2oxoglutarate_DH_E1"/>
</dbReference>
<dbReference type="Gene3D" id="3.40.50.11610">
    <property type="entry name" value="Multifunctional 2-oxoglutarate metabolism enzyme, C-terminal domain"/>
    <property type="match status" value="1"/>
</dbReference>
<dbReference type="EMBL" id="JBHUMR010000017">
    <property type="protein sequence ID" value="MFD2618517.1"/>
    <property type="molecule type" value="Genomic_DNA"/>
</dbReference>
<evidence type="ECO:0000256" key="1">
    <source>
        <dbReference type="ARBA" id="ARBA00001964"/>
    </source>
</evidence>
<dbReference type="NCBIfam" id="NF008907">
    <property type="entry name" value="PRK12270.1"/>
    <property type="match status" value="1"/>
</dbReference>
<proteinExistence type="inferred from homology"/>
<accession>A0ABW5PUV2</accession>
<dbReference type="Gene3D" id="1.10.287.1150">
    <property type="entry name" value="TPP helical domain"/>
    <property type="match status" value="1"/>
</dbReference>
<dbReference type="EC" id="1.2.4.2" evidence="6"/>
<evidence type="ECO:0000313" key="8">
    <source>
        <dbReference type="EMBL" id="MFD2618517.1"/>
    </source>
</evidence>
<dbReference type="PANTHER" id="PTHR23152:SF4">
    <property type="entry name" value="2-OXOADIPATE DEHYDROGENASE COMPLEX COMPONENT E1"/>
    <property type="match status" value="1"/>
</dbReference>
<dbReference type="CDD" id="cd02016">
    <property type="entry name" value="TPP_E1_OGDC_like"/>
    <property type="match status" value="1"/>
</dbReference>
<evidence type="ECO:0000256" key="2">
    <source>
        <dbReference type="ARBA" id="ARBA00023002"/>
    </source>
</evidence>
<dbReference type="HAMAP" id="MF_01169">
    <property type="entry name" value="SucA_OdhA"/>
    <property type="match status" value="1"/>
</dbReference>
<evidence type="ECO:0000313" key="9">
    <source>
        <dbReference type="Proteomes" id="UP001597458"/>
    </source>
</evidence>